<accession>A0ABD7C1D1</accession>
<name>A0ABD7C1D1_STEMA</name>
<gene>
    <name evidence="1" type="ORF">JJL50_15335</name>
</gene>
<evidence type="ECO:0000313" key="2">
    <source>
        <dbReference type="Proteomes" id="UP000596095"/>
    </source>
</evidence>
<protein>
    <submittedName>
        <fullName evidence="1">Uncharacterized protein</fullName>
    </submittedName>
</protein>
<reference evidence="1 2" key="1">
    <citation type="submission" date="2021-01" db="EMBL/GenBank/DDBJ databases">
        <title>Genome Characterization of a novel Stenotrophomonas isolate with high keratinase activity.</title>
        <authorList>
            <person name="Cao Z.-J."/>
        </authorList>
    </citation>
    <scope>NUCLEOTIDE SEQUENCE [LARGE SCALE GENOMIC DNA]</scope>
    <source>
        <strain evidence="1 2">DHHJ</strain>
    </source>
</reference>
<dbReference type="EMBL" id="CP067993">
    <property type="protein sequence ID" value="QQQ41315.1"/>
    <property type="molecule type" value="Genomic_DNA"/>
</dbReference>
<dbReference type="AlphaFoldDB" id="A0ABD7C1D1"/>
<evidence type="ECO:0000313" key="1">
    <source>
        <dbReference type="EMBL" id="QQQ41315.1"/>
    </source>
</evidence>
<proteinExistence type="predicted"/>
<dbReference type="Proteomes" id="UP000596095">
    <property type="component" value="Chromosome"/>
</dbReference>
<sequence length="247" mass="27481">MSRNVGKTMARLSPRSLPLQVAGSRGTGQPELTAIDIANALAVAGGDHRKALAVDVLCLRWWPARIEGPMRVVGHREVKRPLPPVDGKPRFYIERMPVEKPSETQAFLGIASLLARALSGRARKVLAPKTLAKVGEPAFLQRWARAVIDEYRNPHHCPVCRDFGRPGEVAKPVMQEGKVVGFEWHLCEDCEGTGVQPWGKHRRAKAVQIREATFRDELNPLHEGALALLRELEHRGARMVNAKLRDD</sequence>
<dbReference type="RefSeq" id="WP_201116984.1">
    <property type="nucleotide sequence ID" value="NZ_CP067993.1"/>
</dbReference>
<organism evidence="1 2">
    <name type="scientific">Stenotrophomonas maltophilia</name>
    <name type="common">Pseudomonas maltophilia</name>
    <name type="synonym">Xanthomonas maltophilia</name>
    <dbReference type="NCBI Taxonomy" id="40324"/>
    <lineage>
        <taxon>Bacteria</taxon>
        <taxon>Pseudomonadati</taxon>
        <taxon>Pseudomonadota</taxon>
        <taxon>Gammaproteobacteria</taxon>
        <taxon>Lysobacterales</taxon>
        <taxon>Lysobacteraceae</taxon>
        <taxon>Stenotrophomonas</taxon>
        <taxon>Stenotrophomonas maltophilia group</taxon>
    </lineage>
</organism>